<dbReference type="Proteomes" id="UP000438773">
    <property type="component" value="Unassembled WGS sequence"/>
</dbReference>
<organism evidence="1 5">
    <name type="scientific">Bacteroides uniformis</name>
    <dbReference type="NCBI Taxonomy" id="820"/>
    <lineage>
        <taxon>Bacteria</taxon>
        <taxon>Pseudomonadati</taxon>
        <taxon>Bacteroidota</taxon>
        <taxon>Bacteroidia</taxon>
        <taxon>Bacteroidales</taxon>
        <taxon>Bacteroidaceae</taxon>
        <taxon>Bacteroides</taxon>
    </lineage>
</organism>
<dbReference type="EMBL" id="WCTJ01000041">
    <property type="protein sequence ID" value="KAB4248093.1"/>
    <property type="molecule type" value="Genomic_DNA"/>
</dbReference>
<evidence type="ECO:0000313" key="4">
    <source>
        <dbReference type="Proteomes" id="UP000438773"/>
    </source>
</evidence>
<dbReference type="EMBL" id="WCUP01000021">
    <property type="protein sequence ID" value="KAB4103249.1"/>
    <property type="molecule type" value="Genomic_DNA"/>
</dbReference>
<evidence type="ECO:0000313" key="6">
    <source>
        <dbReference type="Proteomes" id="UP000487989"/>
    </source>
</evidence>
<proteinExistence type="predicted"/>
<gene>
    <name evidence="3" type="ORF">GAP48_19275</name>
    <name evidence="1" type="ORF">GAQ70_20400</name>
    <name evidence="2" type="ORF">GAQ75_21175</name>
</gene>
<dbReference type="EMBL" id="WCUQ01000017">
    <property type="protein sequence ID" value="KAB4120616.1"/>
    <property type="molecule type" value="Genomic_DNA"/>
</dbReference>
<name>A0A6I0LEY6_BACUN</name>
<dbReference type="Proteomes" id="UP000441711">
    <property type="component" value="Unassembled WGS sequence"/>
</dbReference>
<dbReference type="AlphaFoldDB" id="A0A6I0LEY6"/>
<evidence type="ECO:0000313" key="1">
    <source>
        <dbReference type="EMBL" id="KAB4103249.1"/>
    </source>
</evidence>
<comment type="caution">
    <text evidence="1">The sequence shown here is derived from an EMBL/GenBank/DDBJ whole genome shotgun (WGS) entry which is preliminary data.</text>
</comment>
<evidence type="ECO:0000313" key="5">
    <source>
        <dbReference type="Proteomes" id="UP000441711"/>
    </source>
</evidence>
<evidence type="ECO:0000313" key="2">
    <source>
        <dbReference type="EMBL" id="KAB4120616.1"/>
    </source>
</evidence>
<accession>A0A6I0LEY6</accession>
<protein>
    <submittedName>
        <fullName evidence="1">Uncharacterized protein</fullName>
    </submittedName>
</protein>
<evidence type="ECO:0000313" key="3">
    <source>
        <dbReference type="EMBL" id="KAB4248093.1"/>
    </source>
</evidence>
<sequence>MELNYFYKAEMPNYQYWTLDISKLNILLIWDRTIQTTIKMNLNNPVPIIRRSNSHKSVESLPALIPSIF</sequence>
<reference evidence="4 5" key="1">
    <citation type="journal article" date="2019" name="Nat. Med.">
        <title>A library of human gut bacterial isolates paired with longitudinal multiomics data enables mechanistic microbiome research.</title>
        <authorList>
            <person name="Poyet M."/>
            <person name="Groussin M."/>
            <person name="Gibbons S.M."/>
            <person name="Avila-Pacheco J."/>
            <person name="Jiang X."/>
            <person name="Kearney S.M."/>
            <person name="Perrotta A.R."/>
            <person name="Berdy B."/>
            <person name="Zhao S."/>
            <person name="Lieberman T.D."/>
            <person name="Swanson P.K."/>
            <person name="Smith M."/>
            <person name="Roesemann S."/>
            <person name="Alexander J.E."/>
            <person name="Rich S.A."/>
            <person name="Livny J."/>
            <person name="Vlamakis H."/>
            <person name="Clish C."/>
            <person name="Bullock K."/>
            <person name="Deik A."/>
            <person name="Scott J."/>
            <person name="Pierce K.A."/>
            <person name="Xavier R.J."/>
            <person name="Alm E.J."/>
        </authorList>
    </citation>
    <scope>NUCLEOTIDE SEQUENCE [LARGE SCALE GENOMIC DNA]</scope>
    <source>
        <strain evidence="3 6">BIOML-A3</strain>
        <strain evidence="1 5">BIOML-A36</strain>
        <strain evidence="2 4">BIOML-A37</strain>
    </source>
</reference>
<dbReference type="Proteomes" id="UP000487989">
    <property type="component" value="Unassembled WGS sequence"/>
</dbReference>